<accession>W0RC70</accession>
<dbReference type="Proteomes" id="UP000019086">
    <property type="component" value="Chromosome"/>
</dbReference>
<proteinExistence type="predicted"/>
<gene>
    <name evidence="1" type="ORF">F544_17600</name>
</gene>
<name>W0RC70_BIBTR</name>
<dbReference type="PATRIC" id="fig|1263832.3.peg.1750"/>
<evidence type="ECO:0000313" key="1">
    <source>
        <dbReference type="EMBL" id="AHG86988.1"/>
    </source>
</evidence>
<protein>
    <submittedName>
        <fullName evidence="1">Uncharacterized protein</fullName>
    </submittedName>
</protein>
<dbReference type="KEGG" id="btra:F544_17600"/>
<dbReference type="EMBL" id="CP006956">
    <property type="protein sequence ID" value="AHG86988.1"/>
    <property type="molecule type" value="Genomic_DNA"/>
</dbReference>
<organism evidence="1 2">
    <name type="scientific">Bibersteinia trehalosi USDA-ARS-USMARC-190</name>
    <dbReference type="NCBI Taxonomy" id="1263832"/>
    <lineage>
        <taxon>Bacteria</taxon>
        <taxon>Pseudomonadati</taxon>
        <taxon>Pseudomonadota</taxon>
        <taxon>Gammaproteobacteria</taxon>
        <taxon>Pasteurellales</taxon>
        <taxon>Pasteurellaceae</taxon>
        <taxon>Bibersteinia</taxon>
    </lineage>
</organism>
<dbReference type="HOGENOM" id="CLU_3212959_0_0_6"/>
<sequence>MADFCCHCVKKCLFSPLDFTLFALLQQKFAEVFETSTRPKISARYLPR</sequence>
<dbReference type="AlphaFoldDB" id="W0RC70"/>
<reference evidence="1 2" key="1">
    <citation type="submission" date="2013-12" db="EMBL/GenBank/DDBJ databases">
        <title>Annotation of the Bibersteinia trehalosi USDA-ARS-USMARC-190 complete genome.</title>
        <authorList>
            <person name="Harhay G.P."/>
            <person name="McVey S."/>
            <person name="Clawson M.L."/>
            <person name="Bono J."/>
            <person name="Heaton M.P."/>
            <person name="Chitko-Mckown C.G."/>
            <person name="Harhay D.M."/>
            <person name="Smith T.P.L."/>
        </authorList>
    </citation>
    <scope>NUCLEOTIDE SEQUENCE [LARGE SCALE GENOMIC DNA]</scope>
    <source>
        <strain evidence="1 2">USDA-ARS-USMARC-190</strain>
    </source>
</reference>
<evidence type="ECO:0000313" key="2">
    <source>
        <dbReference type="Proteomes" id="UP000019086"/>
    </source>
</evidence>